<feature type="compositionally biased region" description="Basic and acidic residues" evidence="2">
    <location>
        <begin position="430"/>
        <end position="440"/>
    </location>
</feature>
<name>A0ABD3HU17_9MARC</name>
<feature type="compositionally biased region" description="Polar residues" evidence="2">
    <location>
        <begin position="301"/>
        <end position="316"/>
    </location>
</feature>
<proteinExistence type="predicted"/>
<evidence type="ECO:0000313" key="4">
    <source>
        <dbReference type="EMBL" id="KAL3692854.1"/>
    </source>
</evidence>
<feature type="compositionally biased region" description="Low complexity" evidence="2">
    <location>
        <begin position="265"/>
        <end position="278"/>
    </location>
</feature>
<feature type="compositionally biased region" description="Polar residues" evidence="2">
    <location>
        <begin position="449"/>
        <end position="465"/>
    </location>
</feature>
<dbReference type="AlphaFoldDB" id="A0ABD3HU17"/>
<feature type="region of interest" description="Disordered" evidence="2">
    <location>
        <begin position="368"/>
        <end position="390"/>
    </location>
</feature>
<feature type="compositionally biased region" description="Pro residues" evidence="2">
    <location>
        <begin position="374"/>
        <end position="384"/>
    </location>
</feature>
<keyword evidence="1" id="KW-0479">Metal-binding</keyword>
<dbReference type="SUPFAM" id="SSF56219">
    <property type="entry name" value="DNase I-like"/>
    <property type="match status" value="1"/>
</dbReference>
<feature type="domain" description="CCHC-type" evidence="3">
    <location>
        <begin position="226"/>
        <end position="241"/>
    </location>
</feature>
<dbReference type="InterPro" id="IPR001878">
    <property type="entry name" value="Znf_CCHC"/>
</dbReference>
<organism evidence="4 5">
    <name type="scientific">Riccia sorocarpa</name>
    <dbReference type="NCBI Taxonomy" id="122646"/>
    <lineage>
        <taxon>Eukaryota</taxon>
        <taxon>Viridiplantae</taxon>
        <taxon>Streptophyta</taxon>
        <taxon>Embryophyta</taxon>
        <taxon>Marchantiophyta</taxon>
        <taxon>Marchantiopsida</taxon>
        <taxon>Marchantiidae</taxon>
        <taxon>Marchantiales</taxon>
        <taxon>Ricciaceae</taxon>
        <taxon>Riccia</taxon>
    </lineage>
</organism>
<feature type="region of interest" description="Disordered" evidence="2">
    <location>
        <begin position="261"/>
        <end position="283"/>
    </location>
</feature>
<dbReference type="EMBL" id="JBJQOH010000003">
    <property type="protein sequence ID" value="KAL3692854.1"/>
    <property type="molecule type" value="Genomic_DNA"/>
</dbReference>
<dbReference type="Gene3D" id="3.60.10.10">
    <property type="entry name" value="Endonuclease/exonuclease/phosphatase"/>
    <property type="match status" value="1"/>
</dbReference>
<gene>
    <name evidence="4" type="ORF">R1sor_006505</name>
</gene>
<comment type="caution">
    <text evidence="4">The sequence shown here is derived from an EMBL/GenBank/DDBJ whole genome shotgun (WGS) entry which is preliminary data.</text>
</comment>
<evidence type="ECO:0000259" key="3">
    <source>
        <dbReference type="PROSITE" id="PS50158"/>
    </source>
</evidence>
<dbReference type="InterPro" id="IPR036691">
    <property type="entry name" value="Endo/exonu/phosph_ase_sf"/>
</dbReference>
<feature type="region of interest" description="Disordered" evidence="2">
    <location>
        <begin position="409"/>
        <end position="465"/>
    </location>
</feature>
<keyword evidence="1" id="KW-0862">Zinc</keyword>
<sequence>MSVWKERDPKKPYYEIVEARTANSSLAANWHGVPIAPGPVHISLPKELTDTLFNDTYSCRLVLSFQDKLKEKEAREWILAFNASQDSQRISYERPLRNLLHLVKIPGRNPQEVHKHLIEEEVLHHGDSFATINEFTADFDDAKPTKLKQIVIVLIPDADDIIYRIADYILQPIGVLLHKFVVLQNNKATLRAVTLTDKSYFHTEIIVALQEQSLRILLEYEGLHLRCYICGVCSHIAEDCPTRFGPPPSEVLQDLNLDPMPSTRQVQQQSLHTQQDQQIPTTPNEIDLIFDRARSTEDSQKVISKTSLPQTLGQDGQDSEDRSSKEDAYRILVGKDVPPQNLPRAPRYVPPSRVAALHSTAAGPSNLLQEASLPAPPKGEPPPSATVDRALQPKPHSFKVYAALKPRKPSIEGGFVSPPRTTYRGQPRNRGNERFERGRQPTEGALKGYSSQQRTGHGQQGATTQSGKGGVLLLYAPWIKEYINQTGLLPREAGIWISLKDQTNLELGVAAIYAPNSSALRTQIWSDLADFLDPALKWTLMGDFNMTLSQTDHLRGTGTPIAGEERSAWNNLQGNLFLRDTFIPKRGKIHFSWDNRRKILLQDDQRPLSSSGQMDPTQTEGMILKRLDRIHVHQALLDRPFTSNILPGHMLSDHLPVTASLQFGNSIIEGRSRYRINVDLLQDRNLQDKIKLEWNQIEAWHLQNGSQPDRIYRACIKRTVSICRHWGKVKADQKKQVVAEIRLRIQTLTCHLQYTPHCHHTQTELHYQQVKLHAIEVQKAKWAESLLRDRWDKDGDRCSKTFFAALKQRKQKIAVHDLTDDDGTNLTGEQEKVQWAHQFFSKLLQRLPDEQDENQATNQILLVCKTKVSDSQRETLENDYTL</sequence>
<reference evidence="4 5" key="1">
    <citation type="submission" date="2024-09" db="EMBL/GenBank/DDBJ databases">
        <title>Chromosome-scale assembly of Riccia sorocarpa.</title>
        <authorList>
            <person name="Paukszto L."/>
        </authorList>
    </citation>
    <scope>NUCLEOTIDE SEQUENCE [LARGE SCALE GENOMIC DNA]</scope>
    <source>
        <strain evidence="4">LP-2024</strain>
        <tissue evidence="4">Aerial parts of the thallus</tissue>
    </source>
</reference>
<keyword evidence="5" id="KW-1185">Reference proteome</keyword>
<keyword evidence="1" id="KW-0863">Zinc-finger</keyword>
<dbReference type="GO" id="GO:0008270">
    <property type="term" value="F:zinc ion binding"/>
    <property type="evidence" value="ECO:0007669"/>
    <property type="project" value="UniProtKB-KW"/>
</dbReference>
<evidence type="ECO:0000256" key="1">
    <source>
        <dbReference type="PROSITE-ProRule" id="PRU00047"/>
    </source>
</evidence>
<evidence type="ECO:0000256" key="2">
    <source>
        <dbReference type="SAM" id="MobiDB-lite"/>
    </source>
</evidence>
<protein>
    <recommendedName>
        <fullName evidence="3">CCHC-type domain-containing protein</fullName>
    </recommendedName>
</protein>
<dbReference type="PROSITE" id="PS50158">
    <property type="entry name" value="ZF_CCHC"/>
    <property type="match status" value="1"/>
</dbReference>
<feature type="region of interest" description="Disordered" evidence="2">
    <location>
        <begin position="297"/>
        <end position="325"/>
    </location>
</feature>
<accession>A0ABD3HU17</accession>
<dbReference type="Proteomes" id="UP001633002">
    <property type="component" value="Unassembled WGS sequence"/>
</dbReference>
<evidence type="ECO:0000313" key="5">
    <source>
        <dbReference type="Proteomes" id="UP001633002"/>
    </source>
</evidence>